<dbReference type="EC" id="3.2.1.23" evidence="3"/>
<comment type="catalytic activity">
    <reaction evidence="1">
        <text>Hydrolysis of terminal non-reducing beta-D-galactose residues in beta-D-galactosides.</text>
        <dbReference type="EC" id="3.2.1.23"/>
    </reaction>
</comment>
<evidence type="ECO:0000313" key="5">
    <source>
        <dbReference type="EMBL" id="WVZ05004.1"/>
    </source>
</evidence>
<dbReference type="InterPro" id="IPR031330">
    <property type="entry name" value="Gly_Hdrlase_35_cat"/>
</dbReference>
<dbReference type="AlphaFoldDB" id="A0AAQ3RRD1"/>
<organism evidence="5 6">
    <name type="scientific">Vigna mungo</name>
    <name type="common">Black gram</name>
    <name type="synonym">Phaseolus mungo</name>
    <dbReference type="NCBI Taxonomy" id="3915"/>
    <lineage>
        <taxon>Eukaryota</taxon>
        <taxon>Viridiplantae</taxon>
        <taxon>Streptophyta</taxon>
        <taxon>Embryophyta</taxon>
        <taxon>Tracheophyta</taxon>
        <taxon>Spermatophyta</taxon>
        <taxon>Magnoliopsida</taxon>
        <taxon>eudicotyledons</taxon>
        <taxon>Gunneridae</taxon>
        <taxon>Pentapetalae</taxon>
        <taxon>rosids</taxon>
        <taxon>fabids</taxon>
        <taxon>Fabales</taxon>
        <taxon>Fabaceae</taxon>
        <taxon>Papilionoideae</taxon>
        <taxon>50 kb inversion clade</taxon>
        <taxon>NPAAA clade</taxon>
        <taxon>indigoferoid/millettioid clade</taxon>
        <taxon>Phaseoleae</taxon>
        <taxon>Vigna</taxon>
    </lineage>
</organism>
<keyword evidence="6" id="KW-1185">Reference proteome</keyword>
<evidence type="ECO:0000313" key="6">
    <source>
        <dbReference type="Proteomes" id="UP001374535"/>
    </source>
</evidence>
<feature type="non-terminal residue" evidence="5">
    <location>
        <position position="1"/>
    </location>
</feature>
<dbReference type="SUPFAM" id="SSF51445">
    <property type="entry name" value="(Trans)glycosidases"/>
    <property type="match status" value="1"/>
</dbReference>
<dbReference type="EMBL" id="CP144695">
    <property type="protein sequence ID" value="WVZ05004.1"/>
    <property type="molecule type" value="Genomic_DNA"/>
</dbReference>
<evidence type="ECO:0000259" key="4">
    <source>
        <dbReference type="Pfam" id="PF01301"/>
    </source>
</evidence>
<protein>
    <recommendedName>
        <fullName evidence="3">beta-galactosidase</fullName>
        <ecNumber evidence="3">3.2.1.23</ecNumber>
    </recommendedName>
</protein>
<gene>
    <name evidence="5" type="ORF">V8G54_018350</name>
</gene>
<feature type="domain" description="Glycoside hydrolase 35 catalytic" evidence="4">
    <location>
        <begin position="11"/>
        <end position="124"/>
    </location>
</feature>
<name>A0AAQ3RRD1_VIGMU</name>
<dbReference type="PANTHER" id="PTHR23421">
    <property type="entry name" value="BETA-GALACTOSIDASE RELATED"/>
    <property type="match status" value="1"/>
</dbReference>
<sequence length="180" mass="20397">MPPIERVRDETVVAATENEPFKAAIRNFTEKIVNMMKAEKLFQTQGGPIIMSQGRKWDLNKIFILRIAFKFQLCILSFEWEIGAPGKAYAQWTAQMVVGLDTGVAWIMCKQEDALDPVAIYQVSVLLILNFQGVKLLGLRNEPNCPAIKVKNSLIFNAFVFCQWALSMKGGWTLYQFLAC</sequence>
<dbReference type="Gene3D" id="3.20.20.80">
    <property type="entry name" value="Glycosidases"/>
    <property type="match status" value="1"/>
</dbReference>
<dbReference type="Proteomes" id="UP001374535">
    <property type="component" value="Chromosome 6"/>
</dbReference>
<evidence type="ECO:0000256" key="2">
    <source>
        <dbReference type="ARBA" id="ARBA00009809"/>
    </source>
</evidence>
<evidence type="ECO:0000256" key="3">
    <source>
        <dbReference type="ARBA" id="ARBA00012756"/>
    </source>
</evidence>
<dbReference type="GO" id="GO:0004565">
    <property type="term" value="F:beta-galactosidase activity"/>
    <property type="evidence" value="ECO:0007669"/>
    <property type="project" value="UniProtKB-EC"/>
</dbReference>
<evidence type="ECO:0000256" key="1">
    <source>
        <dbReference type="ARBA" id="ARBA00001412"/>
    </source>
</evidence>
<dbReference type="InterPro" id="IPR001944">
    <property type="entry name" value="Glycoside_Hdrlase_35"/>
</dbReference>
<comment type="similarity">
    <text evidence="2">Belongs to the glycosyl hydrolase 35 family.</text>
</comment>
<accession>A0AAQ3RRD1</accession>
<proteinExistence type="inferred from homology"/>
<dbReference type="GO" id="GO:0005975">
    <property type="term" value="P:carbohydrate metabolic process"/>
    <property type="evidence" value="ECO:0007669"/>
    <property type="project" value="InterPro"/>
</dbReference>
<reference evidence="5 6" key="1">
    <citation type="journal article" date="2023" name="Life. Sci Alliance">
        <title>Evolutionary insights into 3D genome organization and epigenetic landscape of Vigna mungo.</title>
        <authorList>
            <person name="Junaid A."/>
            <person name="Singh B."/>
            <person name="Bhatia S."/>
        </authorList>
    </citation>
    <scope>NUCLEOTIDE SEQUENCE [LARGE SCALE GENOMIC DNA]</scope>
    <source>
        <strain evidence="5">Urdbean</strain>
    </source>
</reference>
<dbReference type="InterPro" id="IPR017853">
    <property type="entry name" value="GH"/>
</dbReference>
<dbReference type="Pfam" id="PF01301">
    <property type="entry name" value="Glyco_hydro_35"/>
    <property type="match status" value="1"/>
</dbReference>